<name>A0ABS8KZX3_9HYPH</name>
<dbReference type="PANTHER" id="PTHR34818:SF1">
    <property type="entry name" value="PROTEIN BLI-3"/>
    <property type="match status" value="1"/>
</dbReference>
<dbReference type="InterPro" id="IPR012349">
    <property type="entry name" value="Split_barrel_FMN-bd"/>
</dbReference>
<dbReference type="SUPFAM" id="SSF50475">
    <property type="entry name" value="FMN-binding split barrel"/>
    <property type="match status" value="1"/>
</dbReference>
<dbReference type="InterPro" id="IPR038725">
    <property type="entry name" value="YdaG_split_barrel_FMN-bd"/>
</dbReference>
<reference evidence="2 3" key="1">
    <citation type="submission" date="2021-11" db="EMBL/GenBank/DDBJ databases">
        <authorList>
            <person name="Lee D.-H."/>
            <person name="Kim S.-B."/>
        </authorList>
    </citation>
    <scope>NUCLEOTIDE SEQUENCE [LARGE SCALE GENOMIC DNA]</scope>
    <source>
        <strain evidence="2 3">KCTC 52223</strain>
    </source>
</reference>
<feature type="domain" description="General stress protein FMN-binding split barrel" evidence="1">
    <location>
        <begin position="8"/>
        <end position="155"/>
    </location>
</feature>
<dbReference type="InterPro" id="IPR052917">
    <property type="entry name" value="Stress-Dev_Protein"/>
</dbReference>
<gene>
    <name evidence="2" type="ORF">LJ725_21895</name>
</gene>
<protein>
    <submittedName>
        <fullName evidence="2">Pyridoxamine 5'-phosphate oxidase family protein</fullName>
    </submittedName>
</protein>
<keyword evidence="3" id="KW-1185">Reference proteome</keyword>
<evidence type="ECO:0000259" key="1">
    <source>
        <dbReference type="Pfam" id="PF16242"/>
    </source>
</evidence>
<sequence length="167" mass="18365">MTAQTVDTSNLWDMIEDIRFGMLTVRGADGRLYARPMTTQNGEADRGGVIWFFMSRSSQPVADLSRSPDVNVSYAKPDSDCYVSVSGSARVIDDPGKARELWSPAAGAWFPGGVDDPDLALVAVLVAEAEYWDVKSNKAVQLFKLARAAMTGERPAELAEHRRVRLR</sequence>
<evidence type="ECO:0000313" key="2">
    <source>
        <dbReference type="EMBL" id="MCC8431636.1"/>
    </source>
</evidence>
<dbReference type="PANTHER" id="PTHR34818">
    <property type="entry name" value="PROTEIN BLI-3"/>
    <property type="match status" value="1"/>
</dbReference>
<proteinExistence type="predicted"/>
<dbReference type="Gene3D" id="2.30.110.10">
    <property type="entry name" value="Electron Transport, Fmn-binding Protein, Chain A"/>
    <property type="match status" value="1"/>
</dbReference>
<dbReference type="EMBL" id="JAJISD010000010">
    <property type="protein sequence ID" value="MCC8431636.1"/>
    <property type="molecule type" value="Genomic_DNA"/>
</dbReference>
<evidence type="ECO:0000313" key="3">
    <source>
        <dbReference type="Proteomes" id="UP001198862"/>
    </source>
</evidence>
<accession>A0ABS8KZX3</accession>
<dbReference type="RefSeq" id="WP_230553037.1">
    <property type="nucleotide sequence ID" value="NZ_JAJISD010000010.1"/>
</dbReference>
<dbReference type="Proteomes" id="UP001198862">
    <property type="component" value="Unassembled WGS sequence"/>
</dbReference>
<dbReference type="Pfam" id="PF16242">
    <property type="entry name" value="Pyrid_ox_like"/>
    <property type="match status" value="1"/>
</dbReference>
<comment type="caution">
    <text evidence="2">The sequence shown here is derived from an EMBL/GenBank/DDBJ whole genome shotgun (WGS) entry which is preliminary data.</text>
</comment>
<organism evidence="2 3">
    <name type="scientific">Reyranella aquatilis</name>
    <dbReference type="NCBI Taxonomy" id="2035356"/>
    <lineage>
        <taxon>Bacteria</taxon>
        <taxon>Pseudomonadati</taxon>
        <taxon>Pseudomonadota</taxon>
        <taxon>Alphaproteobacteria</taxon>
        <taxon>Hyphomicrobiales</taxon>
        <taxon>Reyranellaceae</taxon>
        <taxon>Reyranella</taxon>
    </lineage>
</organism>